<feature type="non-terminal residue" evidence="2">
    <location>
        <position position="1"/>
    </location>
</feature>
<evidence type="ECO:0000313" key="2">
    <source>
        <dbReference type="EMBL" id="CAJ0586163.1"/>
    </source>
</evidence>
<dbReference type="Proteomes" id="UP001177023">
    <property type="component" value="Unassembled WGS sequence"/>
</dbReference>
<name>A0AA36DEL6_9BILA</name>
<evidence type="ECO:0000313" key="3">
    <source>
        <dbReference type="Proteomes" id="UP001177023"/>
    </source>
</evidence>
<sequence>MVRESEKHWKDVFVSAGTFCIDYECYDKGEAEILLANAKIDNYKEDESVADARGLIELPAELIMSILEPLNFLIAERSLGDDALIVRLLELQVEPDRRPLHPQLCPRGGAMFLDVRCNDTGVLTNFEEQKQTVIRHSTKGRERVKRMCVEMKKRHRPHFRKPSSGARHGDVRVEMQKLHGPGAVPAVLSLFSRRRQREEQQRHPGLPKVQPDDSMMRDRCRCATTSRRATTLLRHRFLMGPHRFVVLKQLFISSDAFFSASKAVGTQPEAEEKMDSELMEDGDAKEDDEEAMGSIQRSFTLFSYLFAPANPLKNEGNIDEQQLYVILPANNASAAAQRPRPLPGWPYVALTPSTVPRRYIPDYLRTTARRIKEAQK</sequence>
<comment type="caution">
    <text evidence="2">The sequence shown here is derived from an EMBL/GenBank/DDBJ whole genome shotgun (WGS) entry which is preliminary data.</text>
</comment>
<dbReference type="AlphaFoldDB" id="A0AA36DEL6"/>
<dbReference type="EMBL" id="CATQJA010002707">
    <property type="protein sequence ID" value="CAJ0586163.1"/>
    <property type="molecule type" value="Genomic_DNA"/>
</dbReference>
<gene>
    <name evidence="2" type="ORF">MSPICULIGERA_LOCUS24170</name>
</gene>
<proteinExistence type="predicted"/>
<protein>
    <submittedName>
        <fullName evidence="2">Uncharacterized protein</fullName>
    </submittedName>
</protein>
<feature type="region of interest" description="Disordered" evidence="1">
    <location>
        <begin position="195"/>
        <end position="214"/>
    </location>
</feature>
<evidence type="ECO:0000256" key="1">
    <source>
        <dbReference type="SAM" id="MobiDB-lite"/>
    </source>
</evidence>
<keyword evidence="3" id="KW-1185">Reference proteome</keyword>
<accession>A0AA36DEL6</accession>
<organism evidence="2 3">
    <name type="scientific">Mesorhabditis spiculigera</name>
    <dbReference type="NCBI Taxonomy" id="96644"/>
    <lineage>
        <taxon>Eukaryota</taxon>
        <taxon>Metazoa</taxon>
        <taxon>Ecdysozoa</taxon>
        <taxon>Nematoda</taxon>
        <taxon>Chromadorea</taxon>
        <taxon>Rhabditida</taxon>
        <taxon>Rhabditina</taxon>
        <taxon>Rhabditomorpha</taxon>
        <taxon>Rhabditoidea</taxon>
        <taxon>Rhabditidae</taxon>
        <taxon>Mesorhabditinae</taxon>
        <taxon>Mesorhabditis</taxon>
    </lineage>
</organism>
<reference evidence="2" key="1">
    <citation type="submission" date="2023-06" db="EMBL/GenBank/DDBJ databases">
        <authorList>
            <person name="Delattre M."/>
        </authorList>
    </citation>
    <scope>NUCLEOTIDE SEQUENCE</scope>
    <source>
        <strain evidence="2">AF72</strain>
    </source>
</reference>
<feature type="region of interest" description="Disordered" evidence="1">
    <location>
        <begin position="265"/>
        <end position="285"/>
    </location>
</feature>